<dbReference type="AlphaFoldDB" id="A0A9P5TZY7"/>
<comment type="caution">
    <text evidence="2">The sequence shown here is derived from an EMBL/GenBank/DDBJ whole genome shotgun (WGS) entry which is preliminary data.</text>
</comment>
<organism evidence="2 3">
    <name type="scientific">Rhodocollybia butyracea</name>
    <dbReference type="NCBI Taxonomy" id="206335"/>
    <lineage>
        <taxon>Eukaryota</taxon>
        <taxon>Fungi</taxon>
        <taxon>Dikarya</taxon>
        <taxon>Basidiomycota</taxon>
        <taxon>Agaricomycotina</taxon>
        <taxon>Agaricomycetes</taxon>
        <taxon>Agaricomycetidae</taxon>
        <taxon>Agaricales</taxon>
        <taxon>Marasmiineae</taxon>
        <taxon>Omphalotaceae</taxon>
        <taxon>Rhodocollybia</taxon>
    </lineage>
</organism>
<name>A0A9P5TZY7_9AGAR</name>
<evidence type="ECO:0000313" key="2">
    <source>
        <dbReference type="EMBL" id="KAF9060857.1"/>
    </source>
</evidence>
<evidence type="ECO:0000313" key="3">
    <source>
        <dbReference type="Proteomes" id="UP000772434"/>
    </source>
</evidence>
<feature type="region of interest" description="Disordered" evidence="1">
    <location>
        <begin position="53"/>
        <end position="134"/>
    </location>
</feature>
<dbReference type="EMBL" id="JADNRY010000225">
    <property type="protein sequence ID" value="KAF9060857.1"/>
    <property type="molecule type" value="Genomic_DNA"/>
</dbReference>
<reference evidence="2" key="1">
    <citation type="submission" date="2020-11" db="EMBL/GenBank/DDBJ databases">
        <authorList>
            <consortium name="DOE Joint Genome Institute"/>
            <person name="Ahrendt S."/>
            <person name="Riley R."/>
            <person name="Andreopoulos W."/>
            <person name="Labutti K."/>
            <person name="Pangilinan J."/>
            <person name="Ruiz-Duenas F.J."/>
            <person name="Barrasa J.M."/>
            <person name="Sanchez-Garcia M."/>
            <person name="Camarero S."/>
            <person name="Miyauchi S."/>
            <person name="Serrano A."/>
            <person name="Linde D."/>
            <person name="Babiker R."/>
            <person name="Drula E."/>
            <person name="Ayuso-Fernandez I."/>
            <person name="Pacheco R."/>
            <person name="Padilla G."/>
            <person name="Ferreira P."/>
            <person name="Barriuso J."/>
            <person name="Kellner H."/>
            <person name="Castanera R."/>
            <person name="Alfaro M."/>
            <person name="Ramirez L."/>
            <person name="Pisabarro A.G."/>
            <person name="Kuo A."/>
            <person name="Tritt A."/>
            <person name="Lipzen A."/>
            <person name="He G."/>
            <person name="Yan M."/>
            <person name="Ng V."/>
            <person name="Cullen D."/>
            <person name="Martin F."/>
            <person name="Rosso M.-N."/>
            <person name="Henrissat B."/>
            <person name="Hibbett D."/>
            <person name="Martinez A.T."/>
            <person name="Grigoriev I.V."/>
        </authorList>
    </citation>
    <scope>NUCLEOTIDE SEQUENCE</scope>
    <source>
        <strain evidence="2">AH 40177</strain>
    </source>
</reference>
<evidence type="ECO:0000256" key="1">
    <source>
        <dbReference type="SAM" id="MobiDB-lite"/>
    </source>
</evidence>
<protein>
    <submittedName>
        <fullName evidence="2">Uncharacterized protein</fullName>
    </submittedName>
</protein>
<feature type="compositionally biased region" description="Basic and acidic residues" evidence="1">
    <location>
        <begin position="76"/>
        <end position="94"/>
    </location>
</feature>
<proteinExistence type="predicted"/>
<accession>A0A9P5TZY7</accession>
<dbReference type="Proteomes" id="UP000772434">
    <property type="component" value="Unassembled WGS sequence"/>
</dbReference>
<feature type="compositionally biased region" description="Basic residues" evidence="1">
    <location>
        <begin position="112"/>
        <end position="122"/>
    </location>
</feature>
<gene>
    <name evidence="2" type="ORF">BDP27DRAFT_1491185</name>
</gene>
<keyword evidence="3" id="KW-1185">Reference proteome</keyword>
<sequence length="181" mass="20064">MQSNKADFEYRHVLGRTFLEILTDDSPDDMAVLQLDFAVDMDELAKQAINTCNTNKSNEPESTPPPSLHQHIGLKHIRDSEADSEADHAAEPPAKRPCTTAGTEAPKIQSAKNRHRRNRRAEKRNMDGHPRGSGCAFERYVLTTTPLQSELESKVLPIAEGAGLPPMPAIMGQKSNRTLRI</sequence>